<dbReference type="AlphaFoldDB" id="A7VQ04"/>
<feature type="chain" id="PRO_5041856724" evidence="1">
    <location>
        <begin position="23"/>
        <end position="731"/>
    </location>
</feature>
<evidence type="ECO:0000313" key="3">
    <source>
        <dbReference type="EMBL" id="PEQ24146.1"/>
    </source>
</evidence>
<dbReference type="HOGENOM" id="CLU_378880_0_0_9"/>
<evidence type="ECO:0000256" key="1">
    <source>
        <dbReference type="SAM" id="SignalP"/>
    </source>
</evidence>
<keyword evidence="5" id="KW-1185">Reference proteome</keyword>
<comment type="caution">
    <text evidence="2">The sequence shown here is derived from an EMBL/GenBank/DDBJ whole genome shotgun (WGS) entry which is preliminary data.</text>
</comment>
<dbReference type="Proteomes" id="UP000003490">
    <property type="component" value="Unassembled WGS sequence"/>
</dbReference>
<dbReference type="EMBL" id="NOXF01000007">
    <property type="protein sequence ID" value="PEQ24146.1"/>
    <property type="molecule type" value="Genomic_DNA"/>
</dbReference>
<evidence type="ECO:0000313" key="4">
    <source>
        <dbReference type="Proteomes" id="UP000003490"/>
    </source>
</evidence>
<reference evidence="2 4" key="2">
    <citation type="submission" date="2007-08" db="EMBL/GenBank/DDBJ databases">
        <authorList>
            <person name="Fulton L."/>
            <person name="Clifton S."/>
            <person name="Fulton B."/>
            <person name="Xu J."/>
            <person name="Minx P."/>
            <person name="Pepin K.H."/>
            <person name="Johnson M."/>
            <person name="Thiruvilangam P."/>
            <person name="Bhonagiri V."/>
            <person name="Nash W.E."/>
            <person name="Wang C."/>
            <person name="Mardis E.R."/>
            <person name="Wilson R.K."/>
        </authorList>
    </citation>
    <scope>NUCLEOTIDE SEQUENCE [LARGE SCALE GENOMIC DNA]</scope>
    <source>
        <strain evidence="2 4">DSM 753</strain>
    </source>
</reference>
<proteinExistence type="predicted"/>
<gene>
    <name evidence="3" type="ORF">CH238_09660</name>
    <name evidence="2" type="ORF">CLOLEP_00631</name>
</gene>
<organism evidence="2 4">
    <name type="scientific">[Clostridium] leptum DSM 753</name>
    <dbReference type="NCBI Taxonomy" id="428125"/>
    <lineage>
        <taxon>Bacteria</taxon>
        <taxon>Bacillati</taxon>
        <taxon>Bacillota</taxon>
        <taxon>Clostridia</taxon>
        <taxon>Eubacteriales</taxon>
        <taxon>Oscillospiraceae</taxon>
        <taxon>Oscillospiraceae incertae sedis</taxon>
    </lineage>
</organism>
<reference evidence="2 4" key="1">
    <citation type="submission" date="2007-08" db="EMBL/GenBank/DDBJ databases">
        <title>Draft genome sequence of Clostridium leptum (DSM 753).</title>
        <authorList>
            <person name="Sudarsanam P."/>
            <person name="Ley R."/>
            <person name="Guruge J."/>
            <person name="Turnbaugh P.J."/>
            <person name="Mahowald M."/>
            <person name="Liep D."/>
            <person name="Gordon J."/>
        </authorList>
    </citation>
    <scope>NUCLEOTIDE SEQUENCE [LARGE SCALE GENOMIC DNA]</scope>
    <source>
        <strain evidence="2 4">DSM 753</strain>
    </source>
</reference>
<dbReference type="Proteomes" id="UP000220611">
    <property type="component" value="Unassembled WGS sequence"/>
</dbReference>
<evidence type="ECO:0000313" key="5">
    <source>
        <dbReference type="Proteomes" id="UP000220611"/>
    </source>
</evidence>
<reference evidence="3 5" key="3">
    <citation type="submission" date="2017-07" db="EMBL/GenBank/DDBJ databases">
        <title>Prevalence of linear plasmids in Cutibacterium (Propionibacterium) acnes isolates obtained from prostatic tissue.</title>
        <authorList>
            <person name="Davidsson S."/>
            <person name="Carlsson J."/>
            <person name="Molling P."/>
            <person name="Andren O."/>
            <person name="Andersson S.-O."/>
            <person name="Brzuszkiewicz E."/>
            <person name="Poehlein A."/>
            <person name="Al-Zeer M."/>
            <person name="Brinkmann V."/>
            <person name="Scavenius C."/>
            <person name="Nazipi S."/>
            <person name="Soderquist B."/>
            <person name="Bruggemann H."/>
        </authorList>
    </citation>
    <scope>NUCLEOTIDE SEQUENCE [LARGE SCALE GENOMIC DNA]</scope>
    <source>
        <strain evidence="3 5">DSM 753</strain>
    </source>
</reference>
<protein>
    <submittedName>
        <fullName evidence="2">Uncharacterized protein</fullName>
    </submittedName>
</protein>
<dbReference type="EMBL" id="ABCB02000014">
    <property type="protein sequence ID" value="EDO62509.1"/>
    <property type="molecule type" value="Genomic_DNA"/>
</dbReference>
<name>A7VQ04_9FIRM</name>
<feature type="signal peptide" evidence="1">
    <location>
        <begin position="1"/>
        <end position="22"/>
    </location>
</feature>
<sequence>MKLKKVCALLMTALLCTVSVLGNTQAESRSNDLVVFVSGSSGNNSNPGTLESPKQTFGGAVALFSAKGCGGTIVVVDDINVGPWVATKLPGKVTVTSRYNGVDYRAKMNFGATGKKAVLVLQSEMEFNHITFNHVFSACSELWTSSHLEIGEEVRVLKNGEDTIGRNDFAIRIGSSLNACDSASVSVKSGTFSYISGGNNANSVSSSLIHVEGNAKIVAYIQGGGTNRSVSSSVIDLQGGKIPVLYVNGYGSAAMETSQITIGNNAEVSAIFEARTEDSSGKVTNSLQLTVNGKRALESIRNLDVQSVSGILGASSLTINDAQEAVAKFNLSSFDQVALSNAAVYLKNSYQAPAESLTIGEGSVLYLTSDTDLPQWSGKGSVVLEPVEWPVHDYSGKSYDDSVYLSFEKSESSQQGMAVYGNYAFLFYHGGFCDVIDLATREKAGSFYLGSSTGNRTDAYSNHVNQAVFSQTFYEEEDAFPLLYVTSGNAGGADEDGYYGRCAVERITMKEQEDGTLSFSSELMQTIIFNDNDYETGNNFKYTKPEVSQYESPCWGWPASFADTDNNRFYLFSARYRTSGAYAEYYDQNAYIVTSFLLPPICTVGETVILYPEDIVDQFTTEFDVFVTQGGTLYDGKIYYTYGFGGLEYPNAIRVFDLAEKKIVAKIDLSDSIFSNEEIESCGVYEGTLLCNTNSGKIYQLDYIESLWKEEPATGQHYTECCICGERLQTA</sequence>
<keyword evidence="1" id="KW-0732">Signal</keyword>
<evidence type="ECO:0000313" key="2">
    <source>
        <dbReference type="EMBL" id="EDO62509.1"/>
    </source>
</evidence>
<accession>A7VQ04</accession>